<dbReference type="PANTHER" id="PTHR30151:SF38">
    <property type="entry name" value="ALIPHATIC SULFONATES TRANSPORT PERMEASE PROTEIN SSUC-RELATED"/>
    <property type="match status" value="1"/>
</dbReference>
<protein>
    <submittedName>
        <fullName evidence="5">Putative aliphatic sulfonates transport permease protein SsuC</fullName>
    </submittedName>
</protein>
<name>A0A645D6H7_9ZZZZ</name>
<reference evidence="5" key="1">
    <citation type="submission" date="2019-08" db="EMBL/GenBank/DDBJ databases">
        <authorList>
            <person name="Kucharzyk K."/>
            <person name="Murdoch R.W."/>
            <person name="Higgins S."/>
            <person name="Loffler F."/>
        </authorList>
    </citation>
    <scope>NUCLEOTIDE SEQUENCE</scope>
</reference>
<dbReference type="AlphaFoldDB" id="A0A645D6H7"/>
<dbReference type="PANTHER" id="PTHR30151">
    <property type="entry name" value="ALKANE SULFONATE ABC TRANSPORTER-RELATED, MEMBRANE SUBUNIT"/>
    <property type="match status" value="1"/>
</dbReference>
<gene>
    <name evidence="5" type="primary">ssuC_38</name>
    <name evidence="5" type="ORF">SDC9_131871</name>
</gene>
<evidence type="ECO:0000256" key="1">
    <source>
        <dbReference type="ARBA" id="ARBA00004651"/>
    </source>
</evidence>
<keyword evidence="4" id="KW-0472">Membrane</keyword>
<keyword evidence="4" id="KW-1133">Transmembrane helix</keyword>
<keyword evidence="2" id="KW-0813">Transport</keyword>
<evidence type="ECO:0000256" key="4">
    <source>
        <dbReference type="SAM" id="Phobius"/>
    </source>
</evidence>
<feature type="transmembrane region" description="Helical" evidence="4">
    <location>
        <begin position="37"/>
        <end position="60"/>
    </location>
</feature>
<sequence>MIGIKQSLGRMWVILIVAEEIASKSGIGFMVTNAREYMLMDVIVLGLILYAILGSLSDIVTTKIERKLLKWRYSTERVK</sequence>
<evidence type="ECO:0000256" key="2">
    <source>
        <dbReference type="ARBA" id="ARBA00022448"/>
    </source>
</evidence>
<proteinExistence type="predicted"/>
<dbReference type="GO" id="GO:0005886">
    <property type="term" value="C:plasma membrane"/>
    <property type="evidence" value="ECO:0007669"/>
    <property type="project" value="UniProtKB-SubCell"/>
</dbReference>
<comment type="subcellular location">
    <subcellularLocation>
        <location evidence="1">Cell membrane</location>
        <topology evidence="1">Multi-pass membrane protein</topology>
    </subcellularLocation>
</comment>
<keyword evidence="3" id="KW-1003">Cell membrane</keyword>
<dbReference type="EMBL" id="VSSQ01033266">
    <property type="protein sequence ID" value="MPM84795.1"/>
    <property type="molecule type" value="Genomic_DNA"/>
</dbReference>
<evidence type="ECO:0000313" key="5">
    <source>
        <dbReference type="EMBL" id="MPM84795.1"/>
    </source>
</evidence>
<organism evidence="5">
    <name type="scientific">bioreactor metagenome</name>
    <dbReference type="NCBI Taxonomy" id="1076179"/>
    <lineage>
        <taxon>unclassified sequences</taxon>
        <taxon>metagenomes</taxon>
        <taxon>ecological metagenomes</taxon>
    </lineage>
</organism>
<comment type="caution">
    <text evidence="5">The sequence shown here is derived from an EMBL/GenBank/DDBJ whole genome shotgun (WGS) entry which is preliminary data.</text>
</comment>
<keyword evidence="4" id="KW-0812">Transmembrane</keyword>
<evidence type="ECO:0000256" key="3">
    <source>
        <dbReference type="ARBA" id="ARBA00022475"/>
    </source>
</evidence>
<feature type="transmembrane region" description="Helical" evidence="4">
    <location>
        <begin position="12"/>
        <end position="31"/>
    </location>
</feature>
<accession>A0A645D6H7</accession>